<proteinExistence type="predicted"/>
<dbReference type="RefSeq" id="WP_326927286.1">
    <property type="nucleotide sequence ID" value="NZ_CP123443.1"/>
</dbReference>
<accession>A0ABY8MIT5</accession>
<evidence type="ECO:0008006" key="3">
    <source>
        <dbReference type="Google" id="ProtNLM"/>
    </source>
</evidence>
<gene>
    <name evidence="1" type="ORF">P0082_11535</name>
</gene>
<evidence type="ECO:0000313" key="1">
    <source>
        <dbReference type="EMBL" id="WGK69098.1"/>
    </source>
</evidence>
<protein>
    <recommendedName>
        <fullName evidence="3">Sugar phosphate isomerase/epimerase</fullName>
    </recommendedName>
</protein>
<organism evidence="1 2">
    <name type="scientific">Candidatus Haliotispira prima</name>
    <dbReference type="NCBI Taxonomy" id="3034016"/>
    <lineage>
        <taxon>Bacteria</taxon>
        <taxon>Pseudomonadati</taxon>
        <taxon>Spirochaetota</taxon>
        <taxon>Spirochaetia</taxon>
        <taxon>Spirochaetales</taxon>
        <taxon>Spirochaetaceae</taxon>
        <taxon>Candidatus Haliotispira</taxon>
    </lineage>
</organism>
<reference evidence="1 2" key="1">
    <citation type="submission" date="2023-04" db="EMBL/GenBank/DDBJ databases">
        <title>Spirochaete genome identified in red abalone sample constitutes a novel genus.</title>
        <authorList>
            <person name="Sharma S.P."/>
            <person name="Purcell C.M."/>
            <person name="Hyde J.R."/>
            <person name="Severin A.J."/>
        </authorList>
    </citation>
    <scope>NUCLEOTIDE SEQUENCE [LARGE SCALE GENOMIC DNA]</scope>
    <source>
        <strain evidence="1 2">SP-2023</strain>
    </source>
</reference>
<dbReference type="SUPFAM" id="SSF51658">
    <property type="entry name" value="Xylose isomerase-like"/>
    <property type="match status" value="1"/>
</dbReference>
<dbReference type="Proteomes" id="UP001228690">
    <property type="component" value="Chromosome"/>
</dbReference>
<evidence type="ECO:0000313" key="2">
    <source>
        <dbReference type="Proteomes" id="UP001228690"/>
    </source>
</evidence>
<name>A0ABY8MIT5_9SPIO</name>
<dbReference type="Gene3D" id="3.20.20.150">
    <property type="entry name" value="Divalent-metal-dependent TIM barrel enzymes"/>
    <property type="match status" value="1"/>
</dbReference>
<dbReference type="InterPro" id="IPR036237">
    <property type="entry name" value="Xyl_isomerase-like_sf"/>
</dbReference>
<keyword evidence="2" id="KW-1185">Reference proteome</keyword>
<dbReference type="EMBL" id="CP123443">
    <property type="protein sequence ID" value="WGK69098.1"/>
    <property type="molecule type" value="Genomic_DNA"/>
</dbReference>
<sequence length="301" mass="34168">MDILFFKADWGLEFQGSLEQRLEQIAHAGFDGIESFFLTMEPQTFRMRCKDLGLKFIGGLIAPDAKTFRSFLPRILEAEPLFINCHGGCDSYSFEENLAFLRECMAIAKGEGDVPVVFETHRQHSLYSPWETERLLNALPDLRLCADFSHFTCVGETDMVHSIGQISEPFGLPSMVPDPVKARVMDLAISRSDHIHARVGTDQAPQVADPRRGEGPEWCAHFEQWWDRIVARAREEDRSFFTINPEYGPAPYAPCYPNRSQISDHWELAIWAMERLRARYISDTLDAPGTSDTSGKTESSN</sequence>